<accession>A0AAF1KND9</accession>
<name>A0AAF1KND9_9HYPH</name>
<organism evidence="1 2">
    <name type="scientific">Rhizobium tumorigenes</name>
    <dbReference type="NCBI Taxonomy" id="2041385"/>
    <lineage>
        <taxon>Bacteria</taxon>
        <taxon>Pseudomonadati</taxon>
        <taxon>Pseudomonadota</taxon>
        <taxon>Alphaproteobacteria</taxon>
        <taxon>Hyphomicrobiales</taxon>
        <taxon>Rhizobiaceae</taxon>
        <taxon>Rhizobium/Agrobacterium group</taxon>
        <taxon>Rhizobium</taxon>
    </lineage>
</organism>
<proteinExistence type="predicted"/>
<evidence type="ECO:0000313" key="2">
    <source>
        <dbReference type="Proteomes" id="UP000249499"/>
    </source>
</evidence>
<reference evidence="2" key="2">
    <citation type="journal article" date="2023" name="MicrobiologyOpen">
        <title>Genomics of the tumorigenes clade of the family Rhizobiaceae and description of Rhizobium rhododendri sp. nov.</title>
        <authorList>
            <person name="Kuzmanovic N."/>
            <person name="diCenzo G.C."/>
            <person name="Bunk B."/>
            <person name="Sproeer C."/>
            <person name="Fruehling A."/>
            <person name="Neumann-Schaal M."/>
            <person name="Overmann J."/>
            <person name="Smalla K."/>
        </authorList>
    </citation>
    <scope>NUCLEOTIDE SEQUENCE [LARGE SCALE GENOMIC DNA]</scope>
    <source>
        <strain evidence="2">1078</strain>
    </source>
</reference>
<dbReference type="EMBL" id="CP117255">
    <property type="protein sequence ID" value="WFR94902.1"/>
    <property type="molecule type" value="Genomic_DNA"/>
</dbReference>
<gene>
    <name evidence="1" type="ORF">PR017_13975</name>
</gene>
<dbReference type="AlphaFoldDB" id="A0AAF1KND9"/>
<dbReference type="KEGG" id="rtu:PR017_13975"/>
<dbReference type="RefSeq" id="WP_111219881.1">
    <property type="nucleotide sequence ID" value="NZ_CP117255.1"/>
</dbReference>
<reference evidence="1 2" key="1">
    <citation type="journal article" date="2018" name="Sci. Rep.">
        <title>Rhizobium tumorigenes sp. nov., a novel plant tumorigenic bacterium isolated from cane gall tumors on thornless blackberry.</title>
        <authorList>
            <person name="Kuzmanovi N."/>
            <person name="Smalla K."/>
            <person name="Gronow S."/>
            <person name="PuBawska J."/>
        </authorList>
    </citation>
    <scope>NUCLEOTIDE SEQUENCE [LARGE SCALE GENOMIC DNA]</scope>
    <source>
        <strain evidence="1 2">1078</strain>
    </source>
</reference>
<sequence length="256" mass="27949">MSYLGKWLLVSAIAGSLPAMGHAEDMRHETEYRVALAGLPIAHADFKTEVIDKHFTIKGTVSSSGLADLVTTISAQADVAGVVGPRKLETSRYTLNYKSGRKQHTYDVLYRDGNVTSSTTTPEPHRPQNWIPVAEGDLRSVLDPVSGLIFPANTDVCAQTLPIYDGETRMTLKLSPKGSKPFSTEGFKGDAIVCGVHFTALGGYKKSRTDFDYLSKSNDMEIWFAKADAMKVYAPVYVRIPTKYGTVTITAVKYGS</sequence>
<protein>
    <submittedName>
        <fullName evidence="1">DUF3108 domain-containing protein</fullName>
    </submittedName>
</protein>
<keyword evidence="2" id="KW-1185">Reference proteome</keyword>
<evidence type="ECO:0000313" key="1">
    <source>
        <dbReference type="EMBL" id="WFR94902.1"/>
    </source>
</evidence>
<dbReference type="Proteomes" id="UP000249499">
    <property type="component" value="Chromosome"/>
</dbReference>
<dbReference type="InterPro" id="IPR021457">
    <property type="entry name" value="DUF3108"/>
</dbReference>
<dbReference type="Pfam" id="PF11306">
    <property type="entry name" value="DUF3108"/>
    <property type="match status" value="1"/>
</dbReference>